<proteinExistence type="predicted"/>
<name>A0A6J6YR28_9ZZZZ</name>
<dbReference type="EMBL" id="CAFAAJ010000092">
    <property type="protein sequence ID" value="CAB4809688.1"/>
    <property type="molecule type" value="Genomic_DNA"/>
</dbReference>
<sequence length="105" mass="11108">MRSPMPARPANVIGFPPSATPSRVISARPRVISVARVLSPKPIPSVIPDAIAITFFTTPATSQPTMSGLVYTRSRIVAKIRWSSRPITSSPTPTTLAAGCPARIS</sequence>
<accession>A0A6J6YR28</accession>
<evidence type="ECO:0000313" key="1">
    <source>
        <dbReference type="EMBL" id="CAB4809688.1"/>
    </source>
</evidence>
<gene>
    <name evidence="1" type="ORF">UFOPK3001_01466</name>
</gene>
<organism evidence="1">
    <name type="scientific">freshwater metagenome</name>
    <dbReference type="NCBI Taxonomy" id="449393"/>
    <lineage>
        <taxon>unclassified sequences</taxon>
        <taxon>metagenomes</taxon>
        <taxon>ecological metagenomes</taxon>
    </lineage>
</organism>
<protein>
    <submittedName>
        <fullName evidence="1">Unannotated protein</fullName>
    </submittedName>
</protein>
<dbReference type="AlphaFoldDB" id="A0A6J6YR28"/>
<reference evidence="1" key="1">
    <citation type="submission" date="2020-05" db="EMBL/GenBank/DDBJ databases">
        <authorList>
            <person name="Chiriac C."/>
            <person name="Salcher M."/>
            <person name="Ghai R."/>
            <person name="Kavagutti S V."/>
        </authorList>
    </citation>
    <scope>NUCLEOTIDE SEQUENCE</scope>
</reference>